<accession>T0ZS70</accession>
<evidence type="ECO:0000256" key="9">
    <source>
        <dbReference type="ARBA" id="ARBA00022989"/>
    </source>
</evidence>
<dbReference type="GO" id="GO:0016020">
    <property type="term" value="C:membrane"/>
    <property type="evidence" value="ECO:0007669"/>
    <property type="project" value="UniProtKB-SubCell"/>
</dbReference>
<feature type="transmembrane region" description="Helical" evidence="11">
    <location>
        <begin position="26"/>
        <end position="45"/>
    </location>
</feature>
<evidence type="ECO:0000256" key="5">
    <source>
        <dbReference type="ARBA" id="ARBA00022670"/>
    </source>
</evidence>
<dbReference type="GO" id="GO:0008233">
    <property type="term" value="F:peptidase activity"/>
    <property type="evidence" value="ECO:0007669"/>
    <property type="project" value="UniProtKB-KW"/>
</dbReference>
<feature type="transmembrane region" description="Helical" evidence="11">
    <location>
        <begin position="100"/>
        <end position="119"/>
    </location>
</feature>
<evidence type="ECO:0000256" key="6">
    <source>
        <dbReference type="ARBA" id="ARBA00022692"/>
    </source>
</evidence>
<evidence type="ECO:0000256" key="7">
    <source>
        <dbReference type="ARBA" id="ARBA00022801"/>
    </source>
</evidence>
<evidence type="ECO:0000256" key="11">
    <source>
        <dbReference type="SAM" id="Phobius"/>
    </source>
</evidence>
<keyword evidence="5" id="KW-0645">Protease</keyword>
<dbReference type="InterPro" id="IPR008915">
    <property type="entry name" value="Peptidase_M50"/>
</dbReference>
<evidence type="ECO:0000259" key="12">
    <source>
        <dbReference type="Pfam" id="PF02163"/>
    </source>
</evidence>
<dbReference type="Pfam" id="PF02163">
    <property type="entry name" value="Peptidase_M50"/>
    <property type="match status" value="1"/>
</dbReference>
<reference evidence="13" key="2">
    <citation type="journal article" date="2014" name="ISME J.">
        <title>Microbial stratification in low pH oxic and suboxic macroscopic growths along an acid mine drainage.</title>
        <authorList>
            <person name="Mendez-Garcia C."/>
            <person name="Mesa V."/>
            <person name="Sprenger R.R."/>
            <person name="Richter M."/>
            <person name="Diez M.S."/>
            <person name="Solano J."/>
            <person name="Bargiela R."/>
            <person name="Golyshina O.V."/>
            <person name="Manteca A."/>
            <person name="Ramos J.L."/>
            <person name="Gallego J.R."/>
            <person name="Llorente I."/>
            <person name="Martins Dos Santos V.A."/>
            <person name="Jensen O.N."/>
            <person name="Pelaez A.I."/>
            <person name="Sanchez J."/>
            <person name="Ferrer M."/>
        </authorList>
    </citation>
    <scope>NUCLEOTIDE SEQUENCE</scope>
</reference>
<feature type="non-terminal residue" evidence="13">
    <location>
        <position position="129"/>
    </location>
</feature>
<name>T0ZS70_9ZZZZ</name>
<keyword evidence="10 11" id="KW-0472">Membrane</keyword>
<evidence type="ECO:0000313" key="13">
    <source>
        <dbReference type="EMBL" id="EQD47387.1"/>
    </source>
</evidence>
<comment type="subcellular location">
    <subcellularLocation>
        <location evidence="1">Membrane</location>
        <topology evidence="1">Multi-pass membrane protein</topology>
    </subcellularLocation>
    <subcellularLocation>
        <location evidence="2">Plastid</location>
        <location evidence="2">Chloroplast</location>
    </subcellularLocation>
</comment>
<sequence>MTILGLHELAHFLVARHHRVDASLPYFLPLPPPVLFGTMGAFVNLREPIPDRKILFDIGISGPLVGFAATIPILLAGLYVSAHTVPLSITYCAPSFLGVNYGNLIVGLPLFIQALTYFFPSASSRSIRW</sequence>
<reference evidence="13" key="1">
    <citation type="submission" date="2013-08" db="EMBL/GenBank/DDBJ databases">
        <authorList>
            <person name="Mendez C."/>
            <person name="Richter M."/>
            <person name="Ferrer M."/>
            <person name="Sanchez J."/>
        </authorList>
    </citation>
    <scope>NUCLEOTIDE SEQUENCE</scope>
</reference>
<organism evidence="13">
    <name type="scientific">mine drainage metagenome</name>
    <dbReference type="NCBI Taxonomy" id="410659"/>
    <lineage>
        <taxon>unclassified sequences</taxon>
        <taxon>metagenomes</taxon>
        <taxon>ecological metagenomes</taxon>
    </lineage>
</organism>
<proteinExistence type="predicted"/>
<keyword evidence="3" id="KW-0150">Chloroplast</keyword>
<dbReference type="GO" id="GO:0009507">
    <property type="term" value="C:chloroplast"/>
    <property type="evidence" value="ECO:0007669"/>
    <property type="project" value="UniProtKB-SubCell"/>
</dbReference>
<evidence type="ECO:0000256" key="4">
    <source>
        <dbReference type="ARBA" id="ARBA00022640"/>
    </source>
</evidence>
<gene>
    <name evidence="13" type="ORF">B1A_14338</name>
</gene>
<keyword evidence="8" id="KW-0809">Transit peptide</keyword>
<dbReference type="PANTHER" id="PTHR31412">
    <property type="entry name" value="ZINC METALLOPROTEASE EGY1"/>
    <property type="match status" value="1"/>
</dbReference>
<keyword evidence="6 11" id="KW-0812">Transmembrane</keyword>
<dbReference type="PANTHER" id="PTHR31412:SF0">
    <property type="entry name" value="ZINC METALLOPROTEASE EGY1, CHLOROPLASTIC-RELATED"/>
    <property type="match status" value="1"/>
</dbReference>
<protein>
    <submittedName>
        <fullName evidence="13">Peptidase M50</fullName>
        <ecNumber evidence="13">3.4.24.-</ecNumber>
    </submittedName>
</protein>
<feature type="domain" description="Peptidase M50" evidence="12">
    <location>
        <begin position="2"/>
        <end position="97"/>
    </location>
</feature>
<keyword evidence="7 13" id="KW-0378">Hydrolase</keyword>
<dbReference type="AlphaFoldDB" id="T0ZS70"/>
<evidence type="ECO:0000256" key="1">
    <source>
        <dbReference type="ARBA" id="ARBA00004141"/>
    </source>
</evidence>
<evidence type="ECO:0000256" key="8">
    <source>
        <dbReference type="ARBA" id="ARBA00022946"/>
    </source>
</evidence>
<keyword evidence="9 11" id="KW-1133">Transmembrane helix</keyword>
<dbReference type="InterPro" id="IPR044838">
    <property type="entry name" value="EGY1-like"/>
</dbReference>
<evidence type="ECO:0000256" key="2">
    <source>
        <dbReference type="ARBA" id="ARBA00004229"/>
    </source>
</evidence>
<comment type="caution">
    <text evidence="13">The sequence shown here is derived from an EMBL/GenBank/DDBJ whole genome shotgun (WGS) entry which is preliminary data.</text>
</comment>
<dbReference type="EC" id="3.4.24.-" evidence="13"/>
<dbReference type="GO" id="GO:0006508">
    <property type="term" value="P:proteolysis"/>
    <property type="evidence" value="ECO:0007669"/>
    <property type="project" value="UniProtKB-KW"/>
</dbReference>
<keyword evidence="4" id="KW-0934">Plastid</keyword>
<feature type="transmembrane region" description="Helical" evidence="11">
    <location>
        <begin position="54"/>
        <end position="80"/>
    </location>
</feature>
<dbReference type="EMBL" id="AUZX01010524">
    <property type="protein sequence ID" value="EQD47387.1"/>
    <property type="molecule type" value="Genomic_DNA"/>
</dbReference>
<evidence type="ECO:0000256" key="10">
    <source>
        <dbReference type="ARBA" id="ARBA00023136"/>
    </source>
</evidence>
<evidence type="ECO:0000256" key="3">
    <source>
        <dbReference type="ARBA" id="ARBA00022528"/>
    </source>
</evidence>